<name>A0A4C1ZKU8_EUMVA</name>
<comment type="caution">
    <text evidence="1">The sequence shown here is derived from an EMBL/GenBank/DDBJ whole genome shotgun (WGS) entry which is preliminary data.</text>
</comment>
<keyword evidence="2" id="KW-1185">Reference proteome</keyword>
<evidence type="ECO:0000313" key="1">
    <source>
        <dbReference type="EMBL" id="GBP87813.1"/>
    </source>
</evidence>
<dbReference type="AlphaFoldDB" id="A0A4C1ZKU8"/>
<dbReference type="Proteomes" id="UP000299102">
    <property type="component" value="Unassembled WGS sequence"/>
</dbReference>
<protein>
    <submittedName>
        <fullName evidence="1">Uncharacterized protein</fullName>
    </submittedName>
</protein>
<evidence type="ECO:0000313" key="2">
    <source>
        <dbReference type="Proteomes" id="UP000299102"/>
    </source>
</evidence>
<accession>A0A4C1ZKU8</accession>
<dbReference type="EMBL" id="BGZK01001887">
    <property type="protein sequence ID" value="GBP87813.1"/>
    <property type="molecule type" value="Genomic_DNA"/>
</dbReference>
<reference evidence="1 2" key="1">
    <citation type="journal article" date="2019" name="Commun. Biol.">
        <title>The bagworm genome reveals a unique fibroin gene that provides high tensile strength.</title>
        <authorList>
            <person name="Kono N."/>
            <person name="Nakamura H."/>
            <person name="Ohtoshi R."/>
            <person name="Tomita M."/>
            <person name="Numata K."/>
            <person name="Arakawa K."/>
        </authorList>
    </citation>
    <scope>NUCLEOTIDE SEQUENCE [LARGE SCALE GENOMIC DNA]</scope>
</reference>
<proteinExistence type="predicted"/>
<organism evidence="1 2">
    <name type="scientific">Eumeta variegata</name>
    <name type="common">Bagworm moth</name>
    <name type="synonym">Eumeta japonica</name>
    <dbReference type="NCBI Taxonomy" id="151549"/>
    <lineage>
        <taxon>Eukaryota</taxon>
        <taxon>Metazoa</taxon>
        <taxon>Ecdysozoa</taxon>
        <taxon>Arthropoda</taxon>
        <taxon>Hexapoda</taxon>
        <taxon>Insecta</taxon>
        <taxon>Pterygota</taxon>
        <taxon>Neoptera</taxon>
        <taxon>Endopterygota</taxon>
        <taxon>Lepidoptera</taxon>
        <taxon>Glossata</taxon>
        <taxon>Ditrysia</taxon>
        <taxon>Tineoidea</taxon>
        <taxon>Psychidae</taxon>
        <taxon>Oiketicinae</taxon>
        <taxon>Eumeta</taxon>
    </lineage>
</organism>
<gene>
    <name evidence="1" type="ORF">EVAR_103710_1</name>
</gene>
<sequence>MSMGVNFILIFNRLEENLVRLSSRNTHTTLPVLYIAIRTLVGVSKQPLRVRNAASNQLTRRRPSCRAWSGVDVAASLCATVKNDARFLKACTCHCPSCRGAGLGRAERGHVSAELGARRVVRPRRRRSV</sequence>